<dbReference type="InterPro" id="IPR041664">
    <property type="entry name" value="AAA_16"/>
</dbReference>
<dbReference type="InterPro" id="IPR011990">
    <property type="entry name" value="TPR-like_helical_dom_sf"/>
</dbReference>
<keyword evidence="1" id="KW-0547">Nucleotide-binding</keyword>
<dbReference type="SMART" id="SM00044">
    <property type="entry name" value="CYCc"/>
    <property type="match status" value="1"/>
</dbReference>
<name>A0AAE9YBY0_9ACTN</name>
<dbReference type="InterPro" id="IPR029787">
    <property type="entry name" value="Nucleotide_cyclase"/>
</dbReference>
<dbReference type="Gene3D" id="3.30.70.1230">
    <property type="entry name" value="Nucleotide cyclase"/>
    <property type="match status" value="1"/>
</dbReference>
<dbReference type="GO" id="GO:0005524">
    <property type="term" value="F:ATP binding"/>
    <property type="evidence" value="ECO:0007669"/>
    <property type="project" value="UniProtKB-KW"/>
</dbReference>
<dbReference type="RefSeq" id="WP_272737825.1">
    <property type="nucleotide sequence ID" value="NZ_CP116942.1"/>
</dbReference>
<dbReference type="KEGG" id="ima:PO878_06150"/>
<organism evidence="4 5">
    <name type="scientific">Iamia majanohamensis</name>
    <dbReference type="NCBI Taxonomy" id="467976"/>
    <lineage>
        <taxon>Bacteria</taxon>
        <taxon>Bacillati</taxon>
        <taxon>Actinomycetota</taxon>
        <taxon>Acidimicrobiia</taxon>
        <taxon>Acidimicrobiales</taxon>
        <taxon>Iamiaceae</taxon>
        <taxon>Iamia</taxon>
    </lineage>
</organism>
<evidence type="ECO:0000313" key="5">
    <source>
        <dbReference type="Proteomes" id="UP001216390"/>
    </source>
</evidence>
<dbReference type="InterPro" id="IPR027417">
    <property type="entry name" value="P-loop_NTPase"/>
</dbReference>
<sequence>MICSQCRGEIPAGARFCPSCGHATSSPDDERRVVTVLFADIVGFTTLSETLDPERVKRMVDSWFERLVADITEFGGRVDKIVGDGILALFGAPVAHEDDAERAVRAALRMQQTLADMAERATAGPGPRVQMRIGVNTGEVLVGAMRADGVITAMGDVVNTASRLQTAARPGEVLVGPTTHALTLHAIASERRGLLTARGRDAPVEAWSAVRALLPPGQRPDRDQVPLVGRTRELGLIDAAVAAALGHQRAFLGVIVGDTGVGKSRLVREAAQRIGGGAEVARLEGRCVPYGEANVWWPLAEALQTLCDVEPDDELPRVRDAVWARVAAALGDDAPERELDRVTDGLLVLMGHDAALGRRDPAAAREEVVDSFATFLEGHLRRRPVVLQLSDIHWADDDLLRLVEVLLTRLARCPLVVLATARQAVREHWNPPPGRHDVLVVNLDPLDAGPAGELLVALHGGEVTPAVRADLLARSGGNPFFMEELVALMDSSEPGAGPPRLPDTLRGIVTARLDALTPGERDVLTDAAVIGRRGPVSALREMAAEMGRDVDVDEVVATLAANELLDVEDRHWEFRSEMAREVAYATLTKAVRTKRHAGIAAWLEARALDGVDLDVTASGAADRLAGLADLDDSTVNRIAHHWAAAAELTAEMGEAPRQGDRSAERAVVWLAASARRAQRRDLLPAAERAYGRALALAGPQPVARRARLLVSRSRVRSDAWDLVGAREDAEAALAGAASDGDRSIEAAAVLRLGDIDQRSGDTSAAIARLRHAADRFETEGDERGRGEALRLLGMAQMFGGHLEEAAASVDEAGAAFARAGDRSGQGWAQQNRAWVAMLAGDLDATEDCVGRAVALFAGVDDTVGRAWSMGLLAFVRFAQGRREEAETLATAILEEAQASGDRWAVAMMRGLVGSLRLWSGQVAEALEETAQASQIFRDLGDPWGLAVSLATHGRALAMSGQVDEGFAAIASSDHRHEAGERPSDVVTMATLALAVQVGEPDRAGATVEGDAPRAGGTMGQTEGDVTYALAQLQCGRVVDVPDAGDRAYGLAASALVAAAAGRADEARERADAVEGCPEATYLDRALAQVAAAMTEVGAGDLEGAVAHLDRADALVGTTDDLVGRAMVALARAVAAEVGGAASAVQDRSAAAIAVARLGLTSEGWETAFSLAAGSRPHATVD</sequence>
<evidence type="ECO:0000256" key="1">
    <source>
        <dbReference type="ARBA" id="ARBA00022741"/>
    </source>
</evidence>
<evidence type="ECO:0000259" key="3">
    <source>
        <dbReference type="PROSITE" id="PS50125"/>
    </source>
</evidence>
<reference evidence="4" key="1">
    <citation type="submission" date="2023-01" db="EMBL/GenBank/DDBJ databases">
        <title>The diversity of Class Acidimicrobiia in South China Sea sediment environments and the proposal of Iamia marina sp. nov., a novel species of the genus Iamia.</title>
        <authorList>
            <person name="He Y."/>
            <person name="Tian X."/>
        </authorList>
    </citation>
    <scope>NUCLEOTIDE SEQUENCE</scope>
    <source>
        <strain evidence="4">DSM 19957</strain>
    </source>
</reference>
<dbReference type="SUPFAM" id="SSF52540">
    <property type="entry name" value="P-loop containing nucleoside triphosphate hydrolases"/>
    <property type="match status" value="1"/>
</dbReference>
<dbReference type="Pfam" id="PF00211">
    <property type="entry name" value="Guanylate_cyc"/>
    <property type="match status" value="1"/>
</dbReference>
<dbReference type="Proteomes" id="UP001216390">
    <property type="component" value="Chromosome"/>
</dbReference>
<dbReference type="GO" id="GO:0004016">
    <property type="term" value="F:adenylate cyclase activity"/>
    <property type="evidence" value="ECO:0007669"/>
    <property type="project" value="TreeGrafter"/>
</dbReference>
<dbReference type="PANTHER" id="PTHR16305">
    <property type="entry name" value="TESTICULAR SOLUBLE ADENYLYL CYCLASE"/>
    <property type="match status" value="1"/>
</dbReference>
<protein>
    <submittedName>
        <fullName evidence="4">Adenylate/guanylate cyclase domain-containing protein</fullName>
    </submittedName>
</protein>
<dbReference type="EMBL" id="CP116942">
    <property type="protein sequence ID" value="WCO68308.1"/>
    <property type="molecule type" value="Genomic_DNA"/>
</dbReference>
<dbReference type="GO" id="GO:0009190">
    <property type="term" value="P:cyclic nucleotide biosynthetic process"/>
    <property type="evidence" value="ECO:0007669"/>
    <property type="project" value="InterPro"/>
</dbReference>
<accession>A0AAE9YBY0</accession>
<proteinExistence type="predicted"/>
<dbReference type="SUPFAM" id="SSF55073">
    <property type="entry name" value="Nucleotide cyclase"/>
    <property type="match status" value="1"/>
</dbReference>
<dbReference type="PROSITE" id="PS50125">
    <property type="entry name" value="GUANYLATE_CYCLASE_2"/>
    <property type="match status" value="1"/>
</dbReference>
<dbReference type="CDD" id="cd07302">
    <property type="entry name" value="CHD"/>
    <property type="match status" value="1"/>
</dbReference>
<keyword evidence="2" id="KW-0067">ATP-binding</keyword>
<feature type="domain" description="Guanylate cyclase" evidence="3">
    <location>
        <begin position="35"/>
        <end position="165"/>
    </location>
</feature>
<dbReference type="AlphaFoldDB" id="A0AAE9YBY0"/>
<dbReference type="InterPro" id="IPR001054">
    <property type="entry name" value="A/G_cyclase"/>
</dbReference>
<evidence type="ECO:0000256" key="2">
    <source>
        <dbReference type="ARBA" id="ARBA00022840"/>
    </source>
</evidence>
<dbReference type="GO" id="GO:0005737">
    <property type="term" value="C:cytoplasm"/>
    <property type="evidence" value="ECO:0007669"/>
    <property type="project" value="TreeGrafter"/>
</dbReference>
<dbReference type="SUPFAM" id="SSF48452">
    <property type="entry name" value="TPR-like"/>
    <property type="match status" value="1"/>
</dbReference>
<dbReference type="GO" id="GO:0035556">
    <property type="term" value="P:intracellular signal transduction"/>
    <property type="evidence" value="ECO:0007669"/>
    <property type="project" value="InterPro"/>
</dbReference>
<dbReference type="Gene3D" id="1.25.40.10">
    <property type="entry name" value="Tetratricopeptide repeat domain"/>
    <property type="match status" value="1"/>
</dbReference>
<dbReference type="Pfam" id="PF13191">
    <property type="entry name" value="AAA_16"/>
    <property type="match status" value="1"/>
</dbReference>
<gene>
    <name evidence="4" type="ORF">PO878_06150</name>
</gene>
<keyword evidence="5" id="KW-1185">Reference proteome</keyword>
<dbReference type="PANTHER" id="PTHR16305:SF28">
    <property type="entry name" value="GUANYLATE CYCLASE DOMAIN-CONTAINING PROTEIN"/>
    <property type="match status" value="1"/>
</dbReference>
<evidence type="ECO:0000313" key="4">
    <source>
        <dbReference type="EMBL" id="WCO68308.1"/>
    </source>
</evidence>